<keyword evidence="1" id="KW-0488">Methylation</keyword>
<dbReference type="SUPFAM" id="SSF54523">
    <property type="entry name" value="Pili subunits"/>
    <property type="match status" value="1"/>
</dbReference>
<dbReference type="GO" id="GO:0015627">
    <property type="term" value="C:type II protein secretion system complex"/>
    <property type="evidence" value="ECO:0007669"/>
    <property type="project" value="InterPro"/>
</dbReference>
<evidence type="ECO:0000313" key="4">
    <source>
        <dbReference type="EMBL" id="QOV91579.1"/>
    </source>
</evidence>
<dbReference type="PANTHER" id="PTHR30093:SF2">
    <property type="entry name" value="TYPE II SECRETION SYSTEM PROTEIN H"/>
    <property type="match status" value="1"/>
</dbReference>
<keyword evidence="5" id="KW-1185">Reference proteome</keyword>
<dbReference type="KEGG" id="hbs:IPV69_09550"/>
<dbReference type="AlphaFoldDB" id="A0A7M2X1W0"/>
<keyword evidence="3" id="KW-1133">Transmembrane helix</keyword>
<dbReference type="Pfam" id="PF07963">
    <property type="entry name" value="N_methyl"/>
    <property type="match status" value="1"/>
</dbReference>
<dbReference type="NCBIfam" id="TIGR02532">
    <property type="entry name" value="IV_pilin_GFxxxE"/>
    <property type="match status" value="1"/>
</dbReference>
<dbReference type="InterPro" id="IPR000983">
    <property type="entry name" value="Bac_GSPG_pilin"/>
</dbReference>
<evidence type="ECO:0000256" key="1">
    <source>
        <dbReference type="ARBA" id="ARBA00022481"/>
    </source>
</evidence>
<feature type="transmembrane region" description="Helical" evidence="3">
    <location>
        <begin position="20"/>
        <end position="44"/>
    </location>
</feature>
<accession>A0A7M2X1W0</accession>
<dbReference type="Gene3D" id="3.30.700.10">
    <property type="entry name" value="Glycoprotein, Type 4 Pilin"/>
    <property type="match status" value="1"/>
</dbReference>
<protein>
    <submittedName>
        <fullName evidence="4">Prepilin-type N-terminal cleavage/methylation domain-containing protein</fullName>
    </submittedName>
</protein>
<dbReference type="InterPro" id="IPR045584">
    <property type="entry name" value="Pilin-like"/>
</dbReference>
<dbReference type="GO" id="GO:0015628">
    <property type="term" value="P:protein secretion by the type II secretion system"/>
    <property type="evidence" value="ECO:0007669"/>
    <property type="project" value="InterPro"/>
</dbReference>
<reference evidence="4 5" key="1">
    <citation type="submission" date="2020-10" db="EMBL/GenBank/DDBJ databases">
        <title>Wide distribution of Phycisphaera-like planctomycetes from WD2101 soil group in peatlands and genome analysis of the first cultivated representative.</title>
        <authorList>
            <person name="Dedysh S.N."/>
            <person name="Beletsky A.V."/>
            <person name="Ivanova A."/>
            <person name="Kulichevskaya I.S."/>
            <person name="Suzina N.E."/>
            <person name="Philippov D.A."/>
            <person name="Rakitin A.L."/>
            <person name="Mardanov A.V."/>
            <person name="Ravin N.V."/>
        </authorList>
    </citation>
    <scope>NUCLEOTIDE SEQUENCE [LARGE SCALE GENOMIC DNA]</scope>
    <source>
        <strain evidence="4 5">M1803</strain>
    </source>
</reference>
<dbReference type="EMBL" id="CP063458">
    <property type="protein sequence ID" value="QOV91579.1"/>
    <property type="molecule type" value="Genomic_DNA"/>
</dbReference>
<name>A0A7M2X1W0_9BACT</name>
<dbReference type="RefSeq" id="WP_261361999.1">
    <property type="nucleotide sequence ID" value="NZ_CP063458.1"/>
</dbReference>
<evidence type="ECO:0000313" key="5">
    <source>
        <dbReference type="Proteomes" id="UP000593765"/>
    </source>
</evidence>
<organism evidence="4 5">
    <name type="scientific">Humisphaera borealis</name>
    <dbReference type="NCBI Taxonomy" id="2807512"/>
    <lineage>
        <taxon>Bacteria</taxon>
        <taxon>Pseudomonadati</taxon>
        <taxon>Planctomycetota</taxon>
        <taxon>Phycisphaerae</taxon>
        <taxon>Tepidisphaerales</taxon>
        <taxon>Tepidisphaeraceae</taxon>
        <taxon>Humisphaera</taxon>
    </lineage>
</organism>
<gene>
    <name evidence="4" type="ORF">IPV69_09550</name>
</gene>
<dbReference type="InterPro" id="IPR012902">
    <property type="entry name" value="N_methyl_site"/>
</dbReference>
<sequence length="278" mass="29862">MIHPAVCPIGRRLRAPRPGFTLVELLVVIGIIALLISILLPALGRARESARDVKCRSNLRQVYNACLMWSKDNRGHWPRGAKVANASGLATANDAERYYAFLMIGNGTAASSAGRADLDRGCVLPFLGTSADGRQQILTCPSDDGSDPMRLAGVVQANALLRNFSYSFNALIDVPNQSFGVKSSRVITPSDKIMIYEEFAPNDGWCSGMWTGNAATGDQPSGRHGGGRQRNTSTTDVGGIRDTTGAGNYAFFDGHVESIGVVDLIGTQNQIKHDPVWK</sequence>
<proteinExistence type="predicted"/>
<keyword evidence="3" id="KW-0812">Transmembrane</keyword>
<dbReference type="PANTHER" id="PTHR30093">
    <property type="entry name" value="GENERAL SECRETION PATHWAY PROTEIN G"/>
    <property type="match status" value="1"/>
</dbReference>
<keyword evidence="3" id="KW-0472">Membrane</keyword>
<feature type="region of interest" description="Disordered" evidence="2">
    <location>
        <begin position="211"/>
        <end position="241"/>
    </location>
</feature>
<dbReference type="PRINTS" id="PR00813">
    <property type="entry name" value="BCTERIALGSPG"/>
</dbReference>
<dbReference type="Proteomes" id="UP000593765">
    <property type="component" value="Chromosome"/>
</dbReference>
<evidence type="ECO:0000256" key="3">
    <source>
        <dbReference type="SAM" id="Phobius"/>
    </source>
</evidence>
<evidence type="ECO:0000256" key="2">
    <source>
        <dbReference type="SAM" id="MobiDB-lite"/>
    </source>
</evidence>